<feature type="compositionally biased region" description="Basic and acidic residues" evidence="1">
    <location>
        <begin position="61"/>
        <end position="75"/>
    </location>
</feature>
<accession>A0AAP0LP81</accession>
<proteinExistence type="predicted"/>
<sequence>MLSSLPETCYFTRLSISLPSNSNVFVPPELLLESSTAWLHPPLLRCQGSTKKGKKRRRKKTKEEEEKRKENEEKWVPTLTF</sequence>
<name>A0AAP0LP81_9ROSI</name>
<dbReference type="AlphaFoldDB" id="A0AAP0LP81"/>
<gene>
    <name evidence="2" type="ORF">WN944_027671</name>
</gene>
<comment type="caution">
    <text evidence="2">The sequence shown here is derived from an EMBL/GenBank/DDBJ whole genome shotgun (WGS) entry which is preliminary data.</text>
</comment>
<evidence type="ECO:0000256" key="1">
    <source>
        <dbReference type="SAM" id="MobiDB-lite"/>
    </source>
</evidence>
<evidence type="ECO:0000313" key="3">
    <source>
        <dbReference type="Proteomes" id="UP001428341"/>
    </source>
</evidence>
<evidence type="ECO:0000313" key="2">
    <source>
        <dbReference type="EMBL" id="KAK9175664.1"/>
    </source>
</evidence>
<feature type="region of interest" description="Disordered" evidence="1">
    <location>
        <begin position="44"/>
        <end position="81"/>
    </location>
</feature>
<feature type="compositionally biased region" description="Basic residues" evidence="1">
    <location>
        <begin position="51"/>
        <end position="60"/>
    </location>
</feature>
<protein>
    <submittedName>
        <fullName evidence="2">Uncharacterized protein</fullName>
    </submittedName>
</protein>
<organism evidence="2 3">
    <name type="scientific">Citrus x changshan-huyou</name>
    <dbReference type="NCBI Taxonomy" id="2935761"/>
    <lineage>
        <taxon>Eukaryota</taxon>
        <taxon>Viridiplantae</taxon>
        <taxon>Streptophyta</taxon>
        <taxon>Embryophyta</taxon>
        <taxon>Tracheophyta</taxon>
        <taxon>Spermatophyta</taxon>
        <taxon>Magnoliopsida</taxon>
        <taxon>eudicotyledons</taxon>
        <taxon>Gunneridae</taxon>
        <taxon>Pentapetalae</taxon>
        <taxon>rosids</taxon>
        <taxon>malvids</taxon>
        <taxon>Sapindales</taxon>
        <taxon>Rutaceae</taxon>
        <taxon>Aurantioideae</taxon>
        <taxon>Citrus</taxon>
    </lineage>
</organism>
<reference evidence="2 3" key="1">
    <citation type="submission" date="2024-05" db="EMBL/GenBank/DDBJ databases">
        <title>Haplotype-resolved chromosome-level genome assembly of Huyou (Citrus changshanensis).</title>
        <authorList>
            <person name="Miao C."/>
            <person name="Chen W."/>
            <person name="Wu Y."/>
            <person name="Wang L."/>
            <person name="Zhao S."/>
            <person name="Grierson D."/>
            <person name="Xu C."/>
            <person name="Chen K."/>
        </authorList>
    </citation>
    <scope>NUCLEOTIDE SEQUENCE [LARGE SCALE GENOMIC DNA]</scope>
    <source>
        <strain evidence="2">01-14</strain>
        <tissue evidence="2">Leaf</tissue>
    </source>
</reference>
<dbReference type="Proteomes" id="UP001428341">
    <property type="component" value="Unassembled WGS sequence"/>
</dbReference>
<keyword evidence="3" id="KW-1185">Reference proteome</keyword>
<dbReference type="EMBL" id="JBCGBO010000025">
    <property type="protein sequence ID" value="KAK9175664.1"/>
    <property type="molecule type" value="Genomic_DNA"/>
</dbReference>